<keyword evidence="2" id="KW-1134">Transmembrane beta strand</keyword>
<dbReference type="Proteomes" id="UP000029590">
    <property type="component" value="Unassembled WGS sequence"/>
</dbReference>
<keyword evidence="2" id="KW-0472">Membrane</keyword>
<dbReference type="AlphaFoldDB" id="A0AAW3ESV5"/>
<dbReference type="Gene3D" id="1.20.1600.10">
    <property type="entry name" value="Outer membrane efflux proteins (OEP)"/>
    <property type="match status" value="1"/>
</dbReference>
<dbReference type="PANTHER" id="PTHR30203">
    <property type="entry name" value="OUTER MEMBRANE CATION EFFLUX PROTEIN"/>
    <property type="match status" value="1"/>
</dbReference>
<dbReference type="KEGG" id="bgo:BM43_3465"/>
<accession>A0AAW3ESV5</accession>
<evidence type="ECO:0000313" key="4">
    <source>
        <dbReference type="EMBL" id="KGC09844.1"/>
    </source>
</evidence>
<reference evidence="4 5" key="1">
    <citation type="submission" date="2014-04" db="EMBL/GenBank/DDBJ databases">
        <authorList>
            <person name="Bishop-Lilly K.A."/>
            <person name="Broomall S.M."/>
            <person name="Chain P.S."/>
            <person name="Chertkov O."/>
            <person name="Coyne S.R."/>
            <person name="Daligault H.E."/>
            <person name="Davenport K.W."/>
            <person name="Erkkila T."/>
            <person name="Frey K.G."/>
            <person name="Gibbons H.S."/>
            <person name="Gu W."/>
            <person name="Jaissle J."/>
            <person name="Johnson S.L."/>
            <person name="Koroleva G.I."/>
            <person name="Ladner J.T."/>
            <person name="Lo C.-C."/>
            <person name="Minogue T.D."/>
            <person name="Munk C."/>
            <person name="Palacios G.F."/>
            <person name="Redden C.L."/>
            <person name="Rosenzweig C.N."/>
            <person name="Scholz M.B."/>
            <person name="Teshima H."/>
            <person name="Xu Y."/>
        </authorList>
    </citation>
    <scope>NUCLEOTIDE SEQUENCE [LARGE SCALE GENOMIC DNA]</scope>
    <source>
        <strain evidence="5">gladioli</strain>
    </source>
</reference>
<comment type="similarity">
    <text evidence="1 2">Belongs to the outer membrane factor (OMF) (TC 1.B.17) family.</text>
</comment>
<dbReference type="NCBIfam" id="TIGR01845">
    <property type="entry name" value="outer_NodT"/>
    <property type="match status" value="1"/>
</dbReference>
<name>A0AAW3ESV5_BURGA</name>
<comment type="subcellular location">
    <subcellularLocation>
        <location evidence="2">Cell membrane</location>
        <topology evidence="2">Lipid-anchor</topology>
    </subcellularLocation>
</comment>
<sequence>MRTSSILSRRRAASAPRARRPSSRALLACLLAAACGLGGCGGLTRSEYRRPALDVPAQWNAGQDAAAAAPVTGSSFAASEPWWRRFDDPQLDALIERALRSNNNLAAAAMRLYSAQLQSRLTDTNLTPDVTVSGSGSAARNLTRGGSTLKSYTTTTNVSYELDFWGHLARQRDAAAFEAQATEYDRRAAALTLVGQTATAYWQIAALKRIAATTQESIDTAERTLKFVHIQHVAGEASDYEESQARSTLKTLEGELSQIVAQLEAQRNALAIIFDQSPEHREPELDSLPIRAMPAMPAVVPADMLAHRPDLQAAETRLRETLAQADAQRLAFYPSFSLFASVGTGGTSTTLADILRNPLGTLGATLSLPFIQWNTAELTIKSSKATFDTAVINFRQTFYQALADTRSAWVASVQSEREVRSLKEAVEAARRAESLAEIRYRSGDTSLTDWLNLQQTRQQADVQLEQAVYSQYVNALTLFLALGGDPASQALGVAGAAAPVQGASRGGAGADGMRLAGKARE</sequence>
<protein>
    <submittedName>
        <fullName evidence="4">Efflux transporter, outer membrane factor (OMF) lipo, NodT family protein</fullName>
    </submittedName>
</protein>
<dbReference type="RefSeq" id="WP_052409289.1">
    <property type="nucleotide sequence ID" value="NZ_CADEQD010000001.1"/>
</dbReference>
<evidence type="ECO:0000256" key="2">
    <source>
        <dbReference type="RuleBase" id="RU362097"/>
    </source>
</evidence>
<comment type="caution">
    <text evidence="4">The sequence shown here is derived from an EMBL/GenBank/DDBJ whole genome shotgun (WGS) entry which is preliminary data.</text>
</comment>
<dbReference type="Gene3D" id="2.20.200.10">
    <property type="entry name" value="Outer membrane efflux proteins (OEP)"/>
    <property type="match status" value="1"/>
</dbReference>
<dbReference type="InterPro" id="IPR003423">
    <property type="entry name" value="OMP_efflux"/>
</dbReference>
<keyword evidence="2" id="KW-0812">Transmembrane</keyword>
<evidence type="ECO:0000256" key="3">
    <source>
        <dbReference type="SAM" id="MobiDB-lite"/>
    </source>
</evidence>
<evidence type="ECO:0000256" key="1">
    <source>
        <dbReference type="ARBA" id="ARBA00007613"/>
    </source>
</evidence>
<dbReference type="SUPFAM" id="SSF56954">
    <property type="entry name" value="Outer membrane efflux proteins (OEP)"/>
    <property type="match status" value="1"/>
</dbReference>
<dbReference type="PROSITE" id="PS51257">
    <property type="entry name" value="PROKAR_LIPOPROTEIN"/>
    <property type="match status" value="1"/>
</dbReference>
<gene>
    <name evidence="4" type="ORF">DM48_5452</name>
</gene>
<dbReference type="InterPro" id="IPR010131">
    <property type="entry name" value="MdtP/NodT-like"/>
</dbReference>
<proteinExistence type="inferred from homology"/>
<organism evidence="4 5">
    <name type="scientific">Burkholderia gladioli</name>
    <name type="common">Pseudomonas marginata</name>
    <name type="synonym">Phytomonas marginata</name>
    <dbReference type="NCBI Taxonomy" id="28095"/>
    <lineage>
        <taxon>Bacteria</taxon>
        <taxon>Pseudomonadati</taxon>
        <taxon>Pseudomonadota</taxon>
        <taxon>Betaproteobacteria</taxon>
        <taxon>Burkholderiales</taxon>
        <taxon>Burkholderiaceae</taxon>
        <taxon>Burkholderia</taxon>
    </lineage>
</organism>
<dbReference type="PANTHER" id="PTHR30203:SF32">
    <property type="entry name" value="CATION EFFLUX SYSTEM PROTEIN CUSC"/>
    <property type="match status" value="1"/>
</dbReference>
<dbReference type="Pfam" id="PF02321">
    <property type="entry name" value="OEP"/>
    <property type="match status" value="2"/>
</dbReference>
<evidence type="ECO:0000313" key="5">
    <source>
        <dbReference type="Proteomes" id="UP000029590"/>
    </source>
</evidence>
<dbReference type="GO" id="GO:0015562">
    <property type="term" value="F:efflux transmembrane transporter activity"/>
    <property type="evidence" value="ECO:0007669"/>
    <property type="project" value="InterPro"/>
</dbReference>
<dbReference type="EMBL" id="JPGG01000018">
    <property type="protein sequence ID" value="KGC09844.1"/>
    <property type="molecule type" value="Genomic_DNA"/>
</dbReference>
<feature type="region of interest" description="Disordered" evidence="3">
    <location>
        <begin position="502"/>
        <end position="521"/>
    </location>
</feature>
<keyword evidence="2" id="KW-0449">Lipoprotein</keyword>
<keyword evidence="2" id="KW-0564">Palmitate</keyword>
<dbReference type="GO" id="GO:0005886">
    <property type="term" value="C:plasma membrane"/>
    <property type="evidence" value="ECO:0007669"/>
    <property type="project" value="UniProtKB-SubCell"/>
</dbReference>